<evidence type="ECO:0000256" key="1">
    <source>
        <dbReference type="ARBA" id="ARBA00004514"/>
    </source>
</evidence>
<dbReference type="GO" id="GO:0044780">
    <property type="term" value="P:bacterial-type flagellum assembly"/>
    <property type="evidence" value="ECO:0007669"/>
    <property type="project" value="InterPro"/>
</dbReference>
<keyword evidence="7" id="KW-0969">Cilium</keyword>
<gene>
    <name evidence="7" type="primary">fliS</name>
    <name evidence="7" type="ordered locus">CFU_0970</name>
</gene>
<dbReference type="CDD" id="cd16098">
    <property type="entry name" value="FliS"/>
    <property type="match status" value="1"/>
</dbReference>
<dbReference type="SUPFAM" id="SSF101116">
    <property type="entry name" value="Flagellar export chaperone FliS"/>
    <property type="match status" value="1"/>
</dbReference>
<evidence type="ECO:0000256" key="2">
    <source>
        <dbReference type="ARBA" id="ARBA00008787"/>
    </source>
</evidence>
<reference evidence="8" key="6">
    <citation type="submission" date="2011-05" db="EMBL/GenBank/DDBJ databases">
        <title>Complete sequence of Collimonas fungivorans Ter331.</title>
        <authorList>
            <person name="Leveau J.H."/>
        </authorList>
    </citation>
    <scope>NUCLEOTIDE SEQUENCE [LARGE SCALE GENOMIC DNA]</scope>
    <source>
        <strain evidence="8">Ter331</strain>
    </source>
</reference>
<accession>G0AIL9</accession>
<protein>
    <recommendedName>
        <fullName evidence="6">Flagellar secretion chaperone FliS</fullName>
    </recommendedName>
</protein>
<proteinExistence type="inferred from homology"/>
<comment type="subcellular location">
    <subcellularLocation>
        <location evidence="1 6">Cytoplasm</location>
        <location evidence="1 6">Cytosol</location>
    </subcellularLocation>
</comment>
<keyword evidence="7" id="KW-0282">Flagellum</keyword>
<comment type="similarity">
    <text evidence="2 6">Belongs to the FliS family.</text>
</comment>
<reference evidence="7 8" key="1">
    <citation type="journal article" date="2004" name="Environ. Microbiol.">
        <title>Phylogeny-function analysis of (meta)genomic libraries: screening for expression of ribosomal RNA genes by large-insert library fluorescent in situ hybridization (LIL-FISH).</title>
        <authorList>
            <person name="Leveau J.H."/>
            <person name="Gerards S."/>
            <person name="de Boer W."/>
            <person name="van Veen J.A."/>
        </authorList>
    </citation>
    <scope>NUCLEOTIDE SEQUENCE [LARGE SCALE GENOMIC DNA]</scope>
    <source>
        <strain evidence="7 8">Ter331</strain>
    </source>
</reference>
<sequence>MYTSSAAAPIPNPGARAYARIGIESAVMSASPQQLLTMLFDGAKAAISMARHHMASGDVVAKGNAISKAVSIIDSGLKASLDAEAGGSAGAELAANLSALYDYINQRLLYANLRNDPALLEEADRLLENIASAWREISDGSNGARINDLPARG</sequence>
<dbReference type="NCBIfam" id="TIGR00208">
    <property type="entry name" value="fliS"/>
    <property type="match status" value="1"/>
</dbReference>
<dbReference type="PANTHER" id="PTHR34773">
    <property type="entry name" value="FLAGELLAR SECRETION CHAPERONE FLIS"/>
    <property type="match status" value="1"/>
</dbReference>
<name>G0AIL9_COLFT</name>
<dbReference type="KEGG" id="cfu:CFU_0970"/>
<reference evidence="7 8" key="4">
    <citation type="journal article" date="2010" name="Environ. Microbiol.">
        <title>The bacterial genus Collimonas: mycophagy, weathering and other adaptive solutions to life in oligotrophic soil environments.</title>
        <authorList>
            <person name="Leveau J.H."/>
            <person name="Uroz S."/>
            <person name="de Boer W."/>
        </authorList>
    </citation>
    <scope>NUCLEOTIDE SEQUENCE [LARGE SCALE GENOMIC DNA]</scope>
    <source>
        <strain evidence="7 8">Ter331</strain>
    </source>
</reference>
<dbReference type="STRING" id="1005048.CFU_0970"/>
<keyword evidence="8" id="KW-1185">Reference proteome</keyword>
<keyword evidence="5" id="KW-0143">Chaperone</keyword>
<dbReference type="EMBL" id="CP002745">
    <property type="protein sequence ID" value="AEK60802.1"/>
    <property type="molecule type" value="Genomic_DNA"/>
</dbReference>
<evidence type="ECO:0000313" key="7">
    <source>
        <dbReference type="EMBL" id="AEK60802.1"/>
    </source>
</evidence>
<dbReference type="GO" id="GO:0005829">
    <property type="term" value="C:cytosol"/>
    <property type="evidence" value="ECO:0007669"/>
    <property type="project" value="UniProtKB-SubCell"/>
</dbReference>
<reference evidence="7 8" key="5">
    <citation type="journal article" date="2011" name="ISME J.">
        <title>Dual transcriptional profiling of a bacterial/fungal confrontation: Collimonas fungivorans versus Aspergillus niger.</title>
        <authorList>
            <person name="Mela F."/>
            <person name="Fritsche K."/>
            <person name="de Boer W."/>
            <person name="van Veen J.A."/>
            <person name="de Graaff L.H."/>
            <person name="van den Berg M."/>
            <person name="Leveau J.H."/>
        </authorList>
    </citation>
    <scope>NUCLEOTIDE SEQUENCE [LARGE SCALE GENOMIC DNA]</scope>
    <source>
        <strain evidence="7 8">Ter331</strain>
    </source>
</reference>
<reference evidence="7 8" key="2">
    <citation type="journal article" date="2006" name="J. Microbiol. Methods">
        <title>Genomic flank-sequencing of plasposon insertion sites for rapid identification of functional genes.</title>
        <authorList>
            <person name="Leveau J.H."/>
            <person name="Gerards S."/>
            <person name="Fritsche K."/>
            <person name="Zondag G."/>
            <person name="van Veen J.A."/>
        </authorList>
    </citation>
    <scope>NUCLEOTIDE SEQUENCE [LARGE SCALE GENOMIC DNA]</scope>
    <source>
        <strain evidence="7 8">Ter331</strain>
    </source>
</reference>
<organism evidence="7 8">
    <name type="scientific">Collimonas fungivorans (strain Ter331)</name>
    <dbReference type="NCBI Taxonomy" id="1005048"/>
    <lineage>
        <taxon>Bacteria</taxon>
        <taxon>Pseudomonadati</taxon>
        <taxon>Pseudomonadota</taxon>
        <taxon>Betaproteobacteria</taxon>
        <taxon>Burkholderiales</taxon>
        <taxon>Oxalobacteraceae</taxon>
        <taxon>Collimonas</taxon>
    </lineage>
</organism>
<evidence type="ECO:0000256" key="4">
    <source>
        <dbReference type="ARBA" id="ARBA00022795"/>
    </source>
</evidence>
<keyword evidence="4 6" id="KW-1005">Bacterial flagellum biogenesis</keyword>
<dbReference type="InterPro" id="IPR036584">
    <property type="entry name" value="FliS_sf"/>
</dbReference>
<dbReference type="eggNOG" id="COG1516">
    <property type="taxonomic scope" value="Bacteria"/>
</dbReference>
<dbReference type="GO" id="GO:0071973">
    <property type="term" value="P:bacterial-type flagellum-dependent cell motility"/>
    <property type="evidence" value="ECO:0007669"/>
    <property type="project" value="TreeGrafter"/>
</dbReference>
<keyword evidence="7" id="KW-0966">Cell projection</keyword>
<dbReference type="AlphaFoldDB" id="G0AIL9"/>
<dbReference type="Gene3D" id="1.20.120.340">
    <property type="entry name" value="Flagellar protein FliS"/>
    <property type="match status" value="1"/>
</dbReference>
<dbReference type="Pfam" id="PF02561">
    <property type="entry name" value="FliS"/>
    <property type="match status" value="1"/>
</dbReference>
<keyword evidence="3 6" id="KW-0963">Cytoplasm</keyword>
<dbReference type="RefSeq" id="WP_014004957.1">
    <property type="nucleotide sequence ID" value="NC_015856.1"/>
</dbReference>
<evidence type="ECO:0000256" key="6">
    <source>
        <dbReference type="PIRNR" id="PIRNR039090"/>
    </source>
</evidence>
<dbReference type="PANTHER" id="PTHR34773:SF1">
    <property type="entry name" value="FLAGELLAR SECRETION CHAPERONE FLIS"/>
    <property type="match status" value="1"/>
</dbReference>
<evidence type="ECO:0000256" key="3">
    <source>
        <dbReference type="ARBA" id="ARBA00022490"/>
    </source>
</evidence>
<dbReference type="InterPro" id="IPR003713">
    <property type="entry name" value="FliS"/>
</dbReference>
<evidence type="ECO:0000313" key="8">
    <source>
        <dbReference type="Proteomes" id="UP000008392"/>
    </source>
</evidence>
<evidence type="ECO:0000256" key="5">
    <source>
        <dbReference type="ARBA" id="ARBA00023186"/>
    </source>
</evidence>
<reference evidence="7 8" key="3">
    <citation type="journal article" date="2008" name="FEMS Microbiol. Ecol.">
        <title>Identification and characterization of genes underlying chitinolysis in Collimonas fungivorans Ter331.</title>
        <authorList>
            <person name="Fritsche K."/>
            <person name="de Boer W."/>
            <person name="Gerards S."/>
            <person name="van den Berg M."/>
            <person name="van Veen J.A."/>
            <person name="Leveau J.H."/>
        </authorList>
    </citation>
    <scope>NUCLEOTIDE SEQUENCE [LARGE SCALE GENOMIC DNA]</scope>
    <source>
        <strain evidence="7 8">Ter331</strain>
    </source>
</reference>
<dbReference type="Proteomes" id="UP000008392">
    <property type="component" value="Chromosome"/>
</dbReference>
<dbReference type="HOGENOM" id="CLU_080373_1_0_4"/>
<dbReference type="PIRSF" id="PIRSF039090">
    <property type="entry name" value="Flis"/>
    <property type="match status" value="1"/>
</dbReference>